<evidence type="ECO:0000313" key="3">
    <source>
        <dbReference type="Proteomes" id="UP000315730"/>
    </source>
</evidence>
<evidence type="ECO:0000313" key="2">
    <source>
        <dbReference type="EMBL" id="GED00298.1"/>
    </source>
</evidence>
<sequence>MSPQESTHQVSTTEQRNTASSDLDRMSSLEVVQVMNAEDHKVADAVATALPPDSRGGRCRGGRGRNGQEQR</sequence>
<accession>A0A4Y4DAI6</accession>
<reference evidence="2 3" key="1">
    <citation type="submission" date="2019-06" db="EMBL/GenBank/DDBJ databases">
        <title>Whole genome shotgun sequence of Kocuria varians NBRC 15358.</title>
        <authorList>
            <person name="Hosoyama A."/>
            <person name="Uohara A."/>
            <person name="Ohji S."/>
            <person name="Ichikawa N."/>
        </authorList>
    </citation>
    <scope>NUCLEOTIDE SEQUENCE [LARGE SCALE GENOMIC DNA]</scope>
    <source>
        <strain evidence="2 3">NBRC 15358</strain>
    </source>
</reference>
<dbReference type="Gene3D" id="3.40.50.10490">
    <property type="entry name" value="Glucose-6-phosphate isomerase like protein, domain 1"/>
    <property type="match status" value="1"/>
</dbReference>
<keyword evidence="3" id="KW-1185">Reference proteome</keyword>
<comment type="caution">
    <text evidence="2">The sequence shown here is derived from an EMBL/GenBank/DDBJ whole genome shotgun (WGS) entry which is preliminary data.</text>
</comment>
<proteinExistence type="predicted"/>
<organism evidence="2 3">
    <name type="scientific">Kocuria varians</name>
    <name type="common">Micrococcus varians</name>
    <dbReference type="NCBI Taxonomy" id="1272"/>
    <lineage>
        <taxon>Bacteria</taxon>
        <taxon>Bacillati</taxon>
        <taxon>Actinomycetota</taxon>
        <taxon>Actinomycetes</taxon>
        <taxon>Micrococcales</taxon>
        <taxon>Micrococcaceae</taxon>
        <taxon>Kocuria</taxon>
    </lineage>
</organism>
<dbReference type="EMBL" id="BJNW01000030">
    <property type="protein sequence ID" value="GED00298.1"/>
    <property type="molecule type" value="Genomic_DNA"/>
</dbReference>
<evidence type="ECO:0000256" key="1">
    <source>
        <dbReference type="SAM" id="MobiDB-lite"/>
    </source>
</evidence>
<feature type="compositionally biased region" description="Polar residues" evidence="1">
    <location>
        <begin position="1"/>
        <end position="21"/>
    </location>
</feature>
<dbReference type="Proteomes" id="UP000315730">
    <property type="component" value="Unassembled WGS sequence"/>
</dbReference>
<name>A0A4Y4DAI6_KOCVA</name>
<feature type="region of interest" description="Disordered" evidence="1">
    <location>
        <begin position="47"/>
        <end position="71"/>
    </location>
</feature>
<protein>
    <recommendedName>
        <fullName evidence="4">N-acetylmuramic acid 6-phosphate etherase</fullName>
    </recommendedName>
</protein>
<dbReference type="AlphaFoldDB" id="A0A4Y4DAI6"/>
<gene>
    <name evidence="2" type="ORF">KVA01_24520</name>
</gene>
<feature type="region of interest" description="Disordered" evidence="1">
    <location>
        <begin position="1"/>
        <end position="27"/>
    </location>
</feature>
<evidence type="ECO:0008006" key="4">
    <source>
        <dbReference type="Google" id="ProtNLM"/>
    </source>
</evidence>